<evidence type="ECO:0000256" key="2">
    <source>
        <dbReference type="SAM" id="Phobius"/>
    </source>
</evidence>
<feature type="region of interest" description="Disordered" evidence="1">
    <location>
        <begin position="62"/>
        <end position="109"/>
    </location>
</feature>
<evidence type="ECO:0000256" key="1">
    <source>
        <dbReference type="SAM" id="MobiDB-lite"/>
    </source>
</evidence>
<reference evidence="3 4" key="1">
    <citation type="submission" date="2005-03" db="EMBL/GenBank/DDBJ databases">
        <title>Brevibacillus brevis strain 47, complete genome.</title>
        <authorList>
            <person name="Hosoyama A."/>
            <person name="Yamada R."/>
            <person name="Hongo Y."/>
            <person name="Terui Y."/>
            <person name="Ankai A."/>
            <person name="Masuyama W."/>
            <person name="Sekiguchi M."/>
            <person name="Takeda T."/>
            <person name="Asano K."/>
            <person name="Ohji S."/>
            <person name="Ichikawa N."/>
            <person name="Narita S."/>
            <person name="Aoki N."/>
            <person name="Miura H."/>
            <person name="Matsushita S."/>
            <person name="Sekigawa T."/>
            <person name="Yamagata H."/>
            <person name="Yoshikawa H."/>
            <person name="Udaka S."/>
            <person name="Tanikawa S."/>
            <person name="Fujita N."/>
        </authorList>
    </citation>
    <scope>NUCLEOTIDE SEQUENCE [LARGE SCALE GENOMIC DNA]</scope>
    <source>
        <strain evidence="4">47 / JCM 6285 / NBRC 100599</strain>
    </source>
</reference>
<gene>
    <name evidence="3" type="ordered locus">BBR47_17000</name>
</gene>
<keyword evidence="2" id="KW-0812">Transmembrane</keyword>
<protein>
    <submittedName>
        <fullName evidence="3">Uncharacterized protein</fullName>
    </submittedName>
</protein>
<proteinExistence type="predicted"/>
<organism evidence="3 4">
    <name type="scientific">Brevibacillus brevis (strain 47 / JCM 6285 / NBRC 100599)</name>
    <dbReference type="NCBI Taxonomy" id="358681"/>
    <lineage>
        <taxon>Bacteria</taxon>
        <taxon>Bacillati</taxon>
        <taxon>Bacillota</taxon>
        <taxon>Bacilli</taxon>
        <taxon>Bacillales</taxon>
        <taxon>Paenibacillaceae</taxon>
        <taxon>Brevibacillus</taxon>
    </lineage>
</organism>
<evidence type="ECO:0000313" key="4">
    <source>
        <dbReference type="Proteomes" id="UP000001877"/>
    </source>
</evidence>
<accession>C0Z9K7</accession>
<dbReference type="KEGG" id="bbe:BBR47_17000"/>
<feature type="compositionally biased region" description="Polar residues" evidence="1">
    <location>
        <begin position="72"/>
        <end position="81"/>
    </location>
</feature>
<dbReference type="RefSeq" id="WP_012685420.1">
    <property type="nucleotide sequence ID" value="NC_012491.1"/>
</dbReference>
<dbReference type="HOGENOM" id="CLU_1064246_0_0_9"/>
<dbReference type="EMBL" id="AP008955">
    <property type="protein sequence ID" value="BAH42677.1"/>
    <property type="molecule type" value="Genomic_DNA"/>
</dbReference>
<sequence length="261" mass="29355">MEKDPLLLVFGISTIFFTLLMIFTMLKNKVIFARVNLLLLIISLLAFVVTYIGVTNKFAKVKPPSEDRKNSIAHNSQTEGNPSKIIEPPKEQDAFETNEPPKEQDASETIKSLKEQDVSETIEPLTAPKLTLQDLQIGPLNTGLTSLDVQELIGRPPDETYISNENHFTSSWGERIIAGEREENSGIISLMYANNQLNYQTPRGIKIGDSIEDVHKAYGYKKSRNNIVGYYQMLSETDIAYISFATSNGLVVAIYIRHELR</sequence>
<feature type="transmembrane region" description="Helical" evidence="2">
    <location>
        <begin position="6"/>
        <end position="23"/>
    </location>
</feature>
<feature type="compositionally biased region" description="Basic and acidic residues" evidence="1">
    <location>
        <begin position="87"/>
        <end position="105"/>
    </location>
</feature>
<dbReference type="AlphaFoldDB" id="C0Z9K7"/>
<dbReference type="Proteomes" id="UP000001877">
    <property type="component" value="Chromosome"/>
</dbReference>
<evidence type="ECO:0000313" key="3">
    <source>
        <dbReference type="EMBL" id="BAH42677.1"/>
    </source>
</evidence>
<name>C0Z9K7_BREBN</name>
<keyword evidence="4" id="KW-1185">Reference proteome</keyword>
<keyword evidence="2" id="KW-1133">Transmembrane helix</keyword>
<keyword evidence="2" id="KW-0472">Membrane</keyword>
<feature type="transmembrane region" description="Helical" evidence="2">
    <location>
        <begin position="35"/>
        <end position="54"/>
    </location>
</feature>